<dbReference type="InterPro" id="IPR051876">
    <property type="entry name" value="ODA-DC/CCD"/>
</dbReference>
<accession>A0ABD1KLZ8</accession>
<keyword evidence="1 2" id="KW-0175">Coiled coil</keyword>
<protein>
    <recommendedName>
        <fullName evidence="4">ODAD1 central coiled coil region domain-containing protein</fullName>
    </recommendedName>
</protein>
<dbReference type="EMBL" id="JBHFQA010000004">
    <property type="protein sequence ID" value="KAL2100152.1"/>
    <property type="molecule type" value="Genomic_DNA"/>
</dbReference>
<feature type="domain" description="ODAD1 central coiled coil region" evidence="4">
    <location>
        <begin position="73"/>
        <end position="355"/>
    </location>
</feature>
<proteinExistence type="predicted"/>
<gene>
    <name evidence="5" type="ORF">ACEWY4_004546</name>
</gene>
<dbReference type="AlphaFoldDB" id="A0ABD1KLZ8"/>
<keyword evidence="6" id="KW-1185">Reference proteome</keyword>
<dbReference type="Pfam" id="PF21773">
    <property type="entry name" value="ODAD1_CC"/>
    <property type="match status" value="1"/>
</dbReference>
<evidence type="ECO:0000259" key="4">
    <source>
        <dbReference type="Pfam" id="PF21773"/>
    </source>
</evidence>
<feature type="region of interest" description="Disordered" evidence="3">
    <location>
        <begin position="191"/>
        <end position="217"/>
    </location>
</feature>
<evidence type="ECO:0000256" key="1">
    <source>
        <dbReference type="ARBA" id="ARBA00023054"/>
    </source>
</evidence>
<evidence type="ECO:0000256" key="3">
    <source>
        <dbReference type="SAM" id="MobiDB-lite"/>
    </source>
</evidence>
<feature type="region of interest" description="Disordered" evidence="3">
    <location>
        <begin position="458"/>
        <end position="486"/>
    </location>
</feature>
<dbReference type="InterPro" id="IPR049258">
    <property type="entry name" value="ODAD1_CC"/>
</dbReference>
<dbReference type="PANTHER" id="PTHR21694">
    <property type="entry name" value="COILED-COIL DOMAIN-CONTAINING PROTEIN 63"/>
    <property type="match status" value="1"/>
</dbReference>
<evidence type="ECO:0000313" key="6">
    <source>
        <dbReference type="Proteomes" id="UP001591681"/>
    </source>
</evidence>
<name>A0ABD1KLZ8_9TELE</name>
<dbReference type="Proteomes" id="UP001591681">
    <property type="component" value="Unassembled WGS sequence"/>
</dbReference>
<evidence type="ECO:0000313" key="5">
    <source>
        <dbReference type="EMBL" id="KAL2100152.1"/>
    </source>
</evidence>
<sequence length="486" mass="56214">MSPRSPQQKETLVEQHQRLLLETDSYAELNRQQKEKVAKVEAKMKAIQSKMWEKKKQMGGLSSVLSRPLQQMKHIRILEDRVNQATIRFDKQLSQNKALRDDIDHVRQQRGTMARIYHRLNKELAMQHHVMDELVEKSVVAYDQRSEAVARMLAVRERSKKEAAQALTEMTELQRYIDHETKLRTFMAQKSHEHAHVTEDNEARRRKTKQSERERMGEDSLEMYQTVQKHIVAVTGERNMHNIARNFVENEEKSFSYFNYINELNNKSTMLRDHINKLKSEIAHFEQQNKQRDEQWQGQLKELEAKLEQKRSEANDMEAQHQLVCKSLDQMKRAIAELFSKMNCDPSPITEKLGSSAQVTDDNVTCFIGIVEDSLLKQLMILMQARFNQCEQLELPPHNMLLENCRLLPTLSTSVVEPPSATSFDEAALDMLHGPGSEKTLDYKTLCKHMLKRVVLTEQGRGHKPASATSAPKGKKKMAFSGPKSA</sequence>
<feature type="coiled-coil region" evidence="2">
    <location>
        <begin position="261"/>
        <end position="320"/>
    </location>
</feature>
<evidence type="ECO:0000256" key="2">
    <source>
        <dbReference type="SAM" id="Coils"/>
    </source>
</evidence>
<reference evidence="5 6" key="1">
    <citation type="submission" date="2024-09" db="EMBL/GenBank/DDBJ databases">
        <title>A chromosome-level genome assembly of Gray's grenadier anchovy, Coilia grayii.</title>
        <authorList>
            <person name="Fu Z."/>
        </authorList>
    </citation>
    <scope>NUCLEOTIDE SEQUENCE [LARGE SCALE GENOMIC DNA]</scope>
    <source>
        <strain evidence="5">G4</strain>
        <tissue evidence="5">Muscle</tissue>
    </source>
</reference>
<dbReference type="PANTHER" id="PTHR21694:SF18">
    <property type="entry name" value="COILED-COIL DOMAIN-CONTAINING PROTEIN 63"/>
    <property type="match status" value="1"/>
</dbReference>
<organism evidence="5 6">
    <name type="scientific">Coilia grayii</name>
    <name type="common">Gray's grenadier anchovy</name>
    <dbReference type="NCBI Taxonomy" id="363190"/>
    <lineage>
        <taxon>Eukaryota</taxon>
        <taxon>Metazoa</taxon>
        <taxon>Chordata</taxon>
        <taxon>Craniata</taxon>
        <taxon>Vertebrata</taxon>
        <taxon>Euteleostomi</taxon>
        <taxon>Actinopterygii</taxon>
        <taxon>Neopterygii</taxon>
        <taxon>Teleostei</taxon>
        <taxon>Clupei</taxon>
        <taxon>Clupeiformes</taxon>
        <taxon>Clupeoidei</taxon>
        <taxon>Engraulidae</taxon>
        <taxon>Coilinae</taxon>
        <taxon>Coilia</taxon>
    </lineage>
</organism>
<comment type="caution">
    <text evidence="5">The sequence shown here is derived from an EMBL/GenBank/DDBJ whole genome shotgun (WGS) entry which is preliminary data.</text>
</comment>